<organism evidence="1 2">
    <name type="scientific">Dissostichus mawsoni</name>
    <name type="common">Antarctic cod</name>
    <dbReference type="NCBI Taxonomy" id="36200"/>
    <lineage>
        <taxon>Eukaryota</taxon>
        <taxon>Metazoa</taxon>
        <taxon>Chordata</taxon>
        <taxon>Craniata</taxon>
        <taxon>Vertebrata</taxon>
        <taxon>Euteleostomi</taxon>
        <taxon>Actinopterygii</taxon>
        <taxon>Neopterygii</taxon>
        <taxon>Teleostei</taxon>
        <taxon>Neoteleostei</taxon>
        <taxon>Acanthomorphata</taxon>
        <taxon>Eupercaria</taxon>
        <taxon>Perciformes</taxon>
        <taxon>Notothenioidei</taxon>
        <taxon>Nototheniidae</taxon>
        <taxon>Dissostichus</taxon>
    </lineage>
</organism>
<dbReference type="OrthoDB" id="8931359at2759"/>
<keyword evidence="2" id="KW-1185">Reference proteome</keyword>
<dbReference type="Proteomes" id="UP000518266">
    <property type="component" value="Unassembled WGS sequence"/>
</dbReference>
<dbReference type="EMBL" id="JAAKFY010000011">
    <property type="protein sequence ID" value="KAF3849996.1"/>
    <property type="molecule type" value="Genomic_DNA"/>
</dbReference>
<accession>A0A7J5YKH8</accession>
<protein>
    <submittedName>
        <fullName evidence="1">Uncharacterized protein</fullName>
    </submittedName>
</protein>
<dbReference type="AlphaFoldDB" id="A0A7J5YKH8"/>
<sequence>MTCSQLEHVSRVDVVWDEYFPESLKAETRSKGGKGVHRHVERSSEADNRILLCLGDTVKEGYNKVSIRTVDTDVVVLAVTAAQSLNITELWTGGRVFVLDHKRWTGPMKQAVDNLLNKHHGQKDMLKLVDKDYAALVLDSCTDPNSMLHPTTKHHICQYVKHLSKLLNTSSSINISPEKLQERQVLWHSLTEGSETTSVSVVTMPVAVFNPTPLTLEHQQQQQQQQKKQTKRCLSCGQPKARFENDGSFIHHFYMQGTVRYFYCSTNVFITYGAEGLTDPKMPFGDFAETAFFPQELEAMKQRVEARVQQKRKNAEPEHKGRKCGF</sequence>
<evidence type="ECO:0000313" key="1">
    <source>
        <dbReference type="EMBL" id="KAF3849996.1"/>
    </source>
</evidence>
<name>A0A7J5YKH8_DISMA</name>
<comment type="caution">
    <text evidence="1">The sequence shown here is derived from an EMBL/GenBank/DDBJ whole genome shotgun (WGS) entry which is preliminary data.</text>
</comment>
<gene>
    <name evidence="1" type="ORF">F7725_019715</name>
</gene>
<evidence type="ECO:0000313" key="2">
    <source>
        <dbReference type="Proteomes" id="UP000518266"/>
    </source>
</evidence>
<reference evidence="1 2" key="1">
    <citation type="submission" date="2020-03" db="EMBL/GenBank/DDBJ databases">
        <title>Dissostichus mawsoni Genome sequencing and assembly.</title>
        <authorList>
            <person name="Park H."/>
        </authorList>
    </citation>
    <scope>NUCLEOTIDE SEQUENCE [LARGE SCALE GENOMIC DNA]</scope>
    <source>
        <strain evidence="1">DM0001</strain>
        <tissue evidence="1">Muscle</tissue>
    </source>
</reference>
<proteinExistence type="predicted"/>